<dbReference type="Pfam" id="PF20447">
    <property type="entry name" value="DUF6704"/>
    <property type="match status" value="1"/>
</dbReference>
<feature type="transmembrane region" description="Helical" evidence="1">
    <location>
        <begin position="37"/>
        <end position="57"/>
    </location>
</feature>
<dbReference type="EMBL" id="AWQS01000060">
    <property type="protein sequence ID" value="EWT06201.1"/>
    <property type="molecule type" value="Genomic_DNA"/>
</dbReference>
<dbReference type="AlphaFoldDB" id="W9GIY4"/>
<reference evidence="3" key="1">
    <citation type="submission" date="2013-08" db="EMBL/GenBank/DDBJ databases">
        <title>Intrasporangium oryzae NRRL B-24470.</title>
        <authorList>
            <person name="Liu H."/>
            <person name="Wang G."/>
        </authorList>
    </citation>
    <scope>NUCLEOTIDE SEQUENCE [LARGE SCALE GENOMIC DNA]</scope>
    <source>
        <strain evidence="3">Q5-1</strain>
    </source>
</reference>
<proteinExistence type="predicted"/>
<keyword evidence="1" id="KW-0472">Membrane</keyword>
<sequence length="90" mass="9035">MEEEHEDHGHSVAAWTLVSIVLVGCIIAAIAVVIPSVVLGIIGAVVIVIGAIAGKVLSMAGYGSKGHPTHAETLLADAPQESGAKTLGQS</sequence>
<dbReference type="Proteomes" id="UP000019494">
    <property type="component" value="Unassembled WGS sequence"/>
</dbReference>
<name>W9GIY4_9MICO</name>
<organism evidence="2 3">
    <name type="scientific">Intrasporangium chromatireducens Q5-1</name>
    <dbReference type="NCBI Taxonomy" id="584657"/>
    <lineage>
        <taxon>Bacteria</taxon>
        <taxon>Bacillati</taxon>
        <taxon>Actinomycetota</taxon>
        <taxon>Actinomycetes</taxon>
        <taxon>Micrococcales</taxon>
        <taxon>Intrasporangiaceae</taxon>
        <taxon>Intrasporangium</taxon>
    </lineage>
</organism>
<evidence type="ECO:0000256" key="1">
    <source>
        <dbReference type="SAM" id="Phobius"/>
    </source>
</evidence>
<accession>W9GIY4</accession>
<keyword evidence="1" id="KW-1133">Transmembrane helix</keyword>
<evidence type="ECO:0000313" key="2">
    <source>
        <dbReference type="EMBL" id="EWT06201.1"/>
    </source>
</evidence>
<dbReference type="NCBIfam" id="NF041681">
    <property type="entry name" value="HGxxPAAW"/>
    <property type="match status" value="1"/>
</dbReference>
<protein>
    <submittedName>
        <fullName evidence="2">Uncharacterized protein</fullName>
    </submittedName>
</protein>
<keyword evidence="3" id="KW-1185">Reference proteome</keyword>
<evidence type="ECO:0000313" key="3">
    <source>
        <dbReference type="Proteomes" id="UP000019494"/>
    </source>
</evidence>
<keyword evidence="1" id="KW-0812">Transmembrane</keyword>
<dbReference type="InterPro" id="IPR046550">
    <property type="entry name" value="DUF6704"/>
</dbReference>
<dbReference type="OrthoDB" id="3872677at2"/>
<comment type="caution">
    <text evidence="2">The sequence shown here is derived from an EMBL/GenBank/DDBJ whole genome shotgun (WGS) entry which is preliminary data.</text>
</comment>
<dbReference type="RefSeq" id="WP_034715883.1">
    <property type="nucleotide sequence ID" value="NZ_AWQS01000060.1"/>
</dbReference>
<feature type="transmembrane region" description="Helical" evidence="1">
    <location>
        <begin position="12"/>
        <end position="31"/>
    </location>
</feature>
<gene>
    <name evidence="2" type="ORF">N864_23340</name>
</gene>